<dbReference type="OrthoDB" id="3366194at2759"/>
<dbReference type="AlphaFoldDB" id="A0A9P3L7F2"/>
<feature type="region of interest" description="Disordered" evidence="1">
    <location>
        <begin position="1"/>
        <end position="47"/>
    </location>
</feature>
<sequence>MDAHPEEDSEPAETALGIVVTAPSSPEQKALPPPLDGHSQEHSDPFELSFVPLDTLSVPLMSASPPAPRFTPFEQAMANATLPEPGPAYFAARQALWRTVPGAQSSQPTTAPRRSKKLQSILQADGPLDTEKYWSAGLEKVWKGLIGGQKLKERLPLRDLIKILQAGWIHDGTWPKGQVAPEPDDEARLDSTSVITTAATSRVPTPQSGKRAT</sequence>
<protein>
    <recommendedName>
        <fullName evidence="4">DUF4050 domain-containing protein</fullName>
    </recommendedName>
</protein>
<evidence type="ECO:0000313" key="2">
    <source>
        <dbReference type="EMBL" id="GJE85001.1"/>
    </source>
</evidence>
<feature type="region of interest" description="Disordered" evidence="1">
    <location>
        <begin position="172"/>
        <end position="213"/>
    </location>
</feature>
<reference evidence="2 3" key="1">
    <citation type="submission" date="2021-08" db="EMBL/GenBank/DDBJ databases">
        <title>Draft Genome Sequence of Phanerochaete sordida strain YK-624.</title>
        <authorList>
            <person name="Mori T."/>
            <person name="Dohra H."/>
            <person name="Suzuki T."/>
            <person name="Kawagishi H."/>
            <person name="Hirai H."/>
        </authorList>
    </citation>
    <scope>NUCLEOTIDE SEQUENCE [LARGE SCALE GENOMIC DNA]</scope>
    <source>
        <strain evidence="2 3">YK-624</strain>
    </source>
</reference>
<evidence type="ECO:0008006" key="4">
    <source>
        <dbReference type="Google" id="ProtNLM"/>
    </source>
</evidence>
<dbReference type="EMBL" id="BPQB01000001">
    <property type="protein sequence ID" value="GJE85001.1"/>
    <property type="molecule type" value="Genomic_DNA"/>
</dbReference>
<gene>
    <name evidence="2" type="ORF">PsYK624_010780</name>
</gene>
<accession>A0A9P3L7F2</accession>
<feature type="compositionally biased region" description="Polar residues" evidence="1">
    <location>
        <begin position="190"/>
        <end position="213"/>
    </location>
</feature>
<dbReference type="Proteomes" id="UP000703269">
    <property type="component" value="Unassembled WGS sequence"/>
</dbReference>
<keyword evidence="3" id="KW-1185">Reference proteome</keyword>
<evidence type="ECO:0000256" key="1">
    <source>
        <dbReference type="SAM" id="MobiDB-lite"/>
    </source>
</evidence>
<evidence type="ECO:0000313" key="3">
    <source>
        <dbReference type="Proteomes" id="UP000703269"/>
    </source>
</evidence>
<comment type="caution">
    <text evidence="2">The sequence shown here is derived from an EMBL/GenBank/DDBJ whole genome shotgun (WGS) entry which is preliminary data.</text>
</comment>
<proteinExistence type="predicted"/>
<organism evidence="2 3">
    <name type="scientific">Phanerochaete sordida</name>
    <dbReference type="NCBI Taxonomy" id="48140"/>
    <lineage>
        <taxon>Eukaryota</taxon>
        <taxon>Fungi</taxon>
        <taxon>Dikarya</taxon>
        <taxon>Basidiomycota</taxon>
        <taxon>Agaricomycotina</taxon>
        <taxon>Agaricomycetes</taxon>
        <taxon>Polyporales</taxon>
        <taxon>Phanerochaetaceae</taxon>
        <taxon>Phanerochaete</taxon>
    </lineage>
</organism>
<name>A0A9P3L7F2_9APHY</name>